<dbReference type="Proteomes" id="UP000432464">
    <property type="component" value="Unassembled WGS sequence"/>
</dbReference>
<dbReference type="AlphaFoldDB" id="A0A6I3KU75"/>
<dbReference type="RefSeq" id="WP_154787517.1">
    <property type="nucleotide sequence ID" value="NZ_WMBB01000004.1"/>
</dbReference>
<protein>
    <submittedName>
        <fullName evidence="1">Uncharacterized protein</fullName>
    </submittedName>
</protein>
<evidence type="ECO:0000313" key="2">
    <source>
        <dbReference type="Proteomes" id="UP000432464"/>
    </source>
</evidence>
<accession>A0A6I3KU75</accession>
<sequence length="77" mass="8384">MFEPLTIGAWAITTADCPVRFVLNPQDHRTTLILGDTHREFEISLDATTLVAILHKGAQALTSISGTPTDAAPKRIR</sequence>
<name>A0A6I3KU75_9NOCA</name>
<keyword evidence="2" id="KW-1185">Reference proteome</keyword>
<evidence type="ECO:0000313" key="1">
    <source>
        <dbReference type="EMBL" id="MTE13047.1"/>
    </source>
</evidence>
<dbReference type="EMBL" id="WMBB01000004">
    <property type="protein sequence ID" value="MTE13047.1"/>
    <property type="molecule type" value="Genomic_DNA"/>
</dbReference>
<proteinExistence type="predicted"/>
<reference evidence="1 2" key="1">
    <citation type="submission" date="2019-11" db="EMBL/GenBank/DDBJ databases">
        <title>Nocardia sp. nov. CT2-14 isolated from soil.</title>
        <authorList>
            <person name="Kanchanasin P."/>
            <person name="Tanasupawat S."/>
            <person name="Yuki M."/>
            <person name="Kudo T."/>
        </authorList>
    </citation>
    <scope>NUCLEOTIDE SEQUENCE [LARGE SCALE GENOMIC DNA]</scope>
    <source>
        <strain evidence="1 2">CT2-14</strain>
    </source>
</reference>
<gene>
    <name evidence="1" type="ORF">GLP40_09700</name>
</gene>
<comment type="caution">
    <text evidence="1">The sequence shown here is derived from an EMBL/GenBank/DDBJ whole genome shotgun (WGS) entry which is preliminary data.</text>
</comment>
<organism evidence="1 2">
    <name type="scientific">Nocardia aurantiaca</name>
    <dbReference type="NCBI Taxonomy" id="2675850"/>
    <lineage>
        <taxon>Bacteria</taxon>
        <taxon>Bacillati</taxon>
        <taxon>Actinomycetota</taxon>
        <taxon>Actinomycetes</taxon>
        <taxon>Mycobacteriales</taxon>
        <taxon>Nocardiaceae</taxon>
        <taxon>Nocardia</taxon>
    </lineage>
</organism>